<feature type="compositionally biased region" description="Basic and acidic residues" evidence="1">
    <location>
        <begin position="22"/>
        <end position="37"/>
    </location>
</feature>
<feature type="region of interest" description="Disordered" evidence="1">
    <location>
        <begin position="1"/>
        <end position="41"/>
    </location>
</feature>
<dbReference type="Proteomes" id="UP000220102">
    <property type="component" value="Unassembled WGS sequence"/>
</dbReference>
<dbReference type="AlphaFoldDB" id="A0A2A8CX89"/>
<comment type="caution">
    <text evidence="2">The sequence shown here is derived from an EMBL/GenBank/DDBJ whole genome shotgun (WGS) entry which is preliminary data.</text>
</comment>
<name>A0A2A8CX89_9BACT</name>
<evidence type="ECO:0000313" key="2">
    <source>
        <dbReference type="EMBL" id="PEN13266.1"/>
    </source>
</evidence>
<dbReference type="EMBL" id="PDEQ01000005">
    <property type="protein sequence ID" value="PEN13266.1"/>
    <property type="molecule type" value="Genomic_DNA"/>
</dbReference>
<accession>A0A2A8CX89</accession>
<organism evidence="2 3">
    <name type="scientific">Longibacter salinarum</name>
    <dbReference type="NCBI Taxonomy" id="1850348"/>
    <lineage>
        <taxon>Bacteria</taxon>
        <taxon>Pseudomonadati</taxon>
        <taxon>Rhodothermota</taxon>
        <taxon>Rhodothermia</taxon>
        <taxon>Rhodothermales</taxon>
        <taxon>Salisaetaceae</taxon>
        <taxon>Longibacter</taxon>
    </lineage>
</organism>
<reference evidence="2 3" key="1">
    <citation type="submission" date="2017-10" db="EMBL/GenBank/DDBJ databases">
        <title>Draft genome of Longibacter Salinarum.</title>
        <authorList>
            <person name="Goh K.M."/>
            <person name="Shamsir M.S."/>
            <person name="Lim S.W."/>
        </authorList>
    </citation>
    <scope>NUCLEOTIDE SEQUENCE [LARGE SCALE GENOMIC DNA]</scope>
    <source>
        <strain evidence="2 3">KCTC 52045</strain>
    </source>
</reference>
<evidence type="ECO:0000313" key="3">
    <source>
        <dbReference type="Proteomes" id="UP000220102"/>
    </source>
</evidence>
<sequence length="140" mass="15094">MIPNGRGRSWRSAGLAATGEPRTNELQRAKERQHGADDVAGGVARGEHLFGVVPAGGAEMNPVVDHFEVPGEDLVVHDDACDTSVHHPLNWPLSDNQQVAFANAVSIHAVVADTEEETVRWGVRCQQATVKRKDTGRLVS</sequence>
<evidence type="ECO:0000256" key="1">
    <source>
        <dbReference type="SAM" id="MobiDB-lite"/>
    </source>
</evidence>
<proteinExistence type="predicted"/>
<keyword evidence="3" id="KW-1185">Reference proteome</keyword>
<protein>
    <submittedName>
        <fullName evidence="2">Uncharacterized protein</fullName>
    </submittedName>
</protein>
<gene>
    <name evidence="2" type="ORF">CRI94_11540</name>
</gene>